<dbReference type="InterPro" id="IPR011961">
    <property type="entry name" value="RimM"/>
</dbReference>
<dbReference type="Pfam" id="PF01782">
    <property type="entry name" value="RimM"/>
    <property type="match status" value="1"/>
</dbReference>
<evidence type="ECO:0000256" key="1">
    <source>
        <dbReference type="ARBA" id="ARBA00022490"/>
    </source>
</evidence>
<dbReference type="InterPro" id="IPR009000">
    <property type="entry name" value="Transl_B-barrel_sf"/>
</dbReference>
<dbReference type="Pfam" id="PF24986">
    <property type="entry name" value="PRC_RimM"/>
    <property type="match status" value="1"/>
</dbReference>
<evidence type="ECO:0000256" key="2">
    <source>
        <dbReference type="ARBA" id="ARBA00022517"/>
    </source>
</evidence>
<evidence type="ECO:0000256" key="5">
    <source>
        <dbReference type="HAMAP-Rule" id="MF_00014"/>
    </source>
</evidence>
<reference evidence="8 9" key="1">
    <citation type="submission" date="2018-08" db="EMBL/GenBank/DDBJ databases">
        <title>Murine metabolic-syndrome-specific gut microbial biobank.</title>
        <authorList>
            <person name="Liu C."/>
        </authorList>
    </citation>
    <scope>NUCLEOTIDE SEQUENCE [LARGE SCALE GENOMIC DNA]</scope>
    <source>
        <strain evidence="8 9">28</strain>
    </source>
</reference>
<comment type="caution">
    <text evidence="8">The sequence shown here is derived from an EMBL/GenBank/DDBJ whole genome shotgun (WGS) entry which is preliminary data.</text>
</comment>
<comment type="similarity">
    <text evidence="5">Belongs to the RimM family.</text>
</comment>
<dbReference type="Gene3D" id="2.30.30.240">
    <property type="entry name" value="PRC-barrel domain"/>
    <property type="match status" value="1"/>
</dbReference>
<keyword evidence="3 5" id="KW-0698">rRNA processing</keyword>
<keyword evidence="4 5" id="KW-0143">Chaperone</keyword>
<feature type="domain" description="Ribosome maturation factor RimM PRC barrel" evidence="7">
    <location>
        <begin position="96"/>
        <end position="162"/>
    </location>
</feature>
<dbReference type="InterPro" id="IPR002676">
    <property type="entry name" value="RimM_N"/>
</dbReference>
<keyword evidence="9" id="KW-1185">Reference proteome</keyword>
<dbReference type="InterPro" id="IPR056792">
    <property type="entry name" value="PRC_RimM"/>
</dbReference>
<dbReference type="SUPFAM" id="SSF50346">
    <property type="entry name" value="PRC-barrel domain"/>
    <property type="match status" value="1"/>
</dbReference>
<evidence type="ECO:0000259" key="6">
    <source>
        <dbReference type="Pfam" id="PF01782"/>
    </source>
</evidence>
<evidence type="ECO:0000259" key="7">
    <source>
        <dbReference type="Pfam" id="PF24986"/>
    </source>
</evidence>
<comment type="subunit">
    <text evidence="5">Binds ribosomal protein uS19.</text>
</comment>
<evidence type="ECO:0000256" key="3">
    <source>
        <dbReference type="ARBA" id="ARBA00022552"/>
    </source>
</evidence>
<accession>A0A845QHR1</accession>
<dbReference type="GO" id="GO:0006364">
    <property type="term" value="P:rRNA processing"/>
    <property type="evidence" value="ECO:0007669"/>
    <property type="project" value="UniProtKB-UniRule"/>
</dbReference>
<dbReference type="GO" id="GO:0005840">
    <property type="term" value="C:ribosome"/>
    <property type="evidence" value="ECO:0007669"/>
    <property type="project" value="InterPro"/>
</dbReference>
<dbReference type="RefSeq" id="WP_160201252.1">
    <property type="nucleotide sequence ID" value="NZ_QXWK01000008.1"/>
</dbReference>
<dbReference type="Gene3D" id="2.40.30.60">
    <property type="entry name" value="RimM"/>
    <property type="match status" value="1"/>
</dbReference>
<proteinExistence type="inferred from homology"/>
<dbReference type="HAMAP" id="MF_00014">
    <property type="entry name" value="Ribosome_mat_RimM"/>
    <property type="match status" value="1"/>
</dbReference>
<gene>
    <name evidence="5 8" type="primary">rimM</name>
    <name evidence="8" type="ORF">D0435_04820</name>
</gene>
<sequence length="165" mass="18688">MEKIKIGRVVNAVALRGEVKVYNYSGYKERYEELTRIIVDDKEYEVEKVRYQQHMVILKLSGINDRNAAESQKTKDVYITEDDLLELPENTFYIRDLIGLAVEDVDSGKQLGKLKDVLQPSSQDVYVVELAGGGQIMIPAVSEFIKEVNLKEGVISVHLIEGMIP</sequence>
<dbReference type="GO" id="GO:0042274">
    <property type="term" value="P:ribosomal small subunit biogenesis"/>
    <property type="evidence" value="ECO:0007669"/>
    <property type="project" value="UniProtKB-UniRule"/>
</dbReference>
<organism evidence="8 9">
    <name type="scientific">Anaerotruncus colihominis</name>
    <dbReference type="NCBI Taxonomy" id="169435"/>
    <lineage>
        <taxon>Bacteria</taxon>
        <taxon>Bacillati</taxon>
        <taxon>Bacillota</taxon>
        <taxon>Clostridia</taxon>
        <taxon>Eubacteriales</taxon>
        <taxon>Oscillospiraceae</taxon>
        <taxon>Anaerotruncus</taxon>
    </lineage>
</organism>
<dbReference type="Proteomes" id="UP000446866">
    <property type="component" value="Unassembled WGS sequence"/>
</dbReference>
<dbReference type="PANTHER" id="PTHR33692:SF1">
    <property type="entry name" value="RIBOSOME MATURATION FACTOR RIMM"/>
    <property type="match status" value="1"/>
</dbReference>
<evidence type="ECO:0000256" key="4">
    <source>
        <dbReference type="ARBA" id="ARBA00023186"/>
    </source>
</evidence>
<keyword evidence="2 5" id="KW-0690">Ribosome biogenesis</keyword>
<dbReference type="SUPFAM" id="SSF50447">
    <property type="entry name" value="Translation proteins"/>
    <property type="match status" value="1"/>
</dbReference>
<dbReference type="InterPro" id="IPR011033">
    <property type="entry name" value="PRC_barrel-like_sf"/>
</dbReference>
<evidence type="ECO:0000313" key="9">
    <source>
        <dbReference type="Proteomes" id="UP000446866"/>
    </source>
</evidence>
<dbReference type="EMBL" id="QXWK01000008">
    <property type="protein sequence ID" value="NBH60974.1"/>
    <property type="molecule type" value="Genomic_DNA"/>
</dbReference>
<dbReference type="GO" id="GO:0043022">
    <property type="term" value="F:ribosome binding"/>
    <property type="evidence" value="ECO:0007669"/>
    <property type="project" value="InterPro"/>
</dbReference>
<dbReference type="AlphaFoldDB" id="A0A845QHR1"/>
<feature type="domain" description="RimM N-terminal" evidence="6">
    <location>
        <begin position="6"/>
        <end position="83"/>
    </location>
</feature>
<comment type="domain">
    <text evidence="5">The PRC barrel domain binds ribosomal protein uS19.</text>
</comment>
<dbReference type="NCBIfam" id="TIGR02273">
    <property type="entry name" value="16S_RimM"/>
    <property type="match status" value="1"/>
</dbReference>
<dbReference type="GO" id="GO:0005737">
    <property type="term" value="C:cytoplasm"/>
    <property type="evidence" value="ECO:0007669"/>
    <property type="project" value="UniProtKB-SubCell"/>
</dbReference>
<evidence type="ECO:0000313" key="8">
    <source>
        <dbReference type="EMBL" id="NBH60974.1"/>
    </source>
</evidence>
<name>A0A845QHR1_9FIRM</name>
<keyword evidence="1 5" id="KW-0963">Cytoplasm</keyword>
<comment type="subcellular location">
    <subcellularLocation>
        <location evidence="5">Cytoplasm</location>
    </subcellularLocation>
</comment>
<protein>
    <recommendedName>
        <fullName evidence="5">Ribosome maturation factor RimM</fullName>
    </recommendedName>
</protein>
<dbReference type="InterPro" id="IPR036976">
    <property type="entry name" value="RimM_N_sf"/>
</dbReference>
<dbReference type="PANTHER" id="PTHR33692">
    <property type="entry name" value="RIBOSOME MATURATION FACTOR RIMM"/>
    <property type="match status" value="1"/>
</dbReference>
<comment type="function">
    <text evidence="5">An accessory protein needed during the final step in the assembly of 30S ribosomal subunit, possibly for assembly of the head region. Essential for efficient processing of 16S rRNA. May be needed both before and after RbfA during the maturation of 16S rRNA. It has affinity for free ribosomal 30S subunits but not for 70S ribosomes.</text>
</comment>